<gene>
    <name evidence="1" type="ORF">S01H1_26014</name>
</gene>
<sequence length="282" mass="30145">AGERIGMQFDDWAARGLGGAAVVTDEAVTLDLRKMPMDAETKEIDLDPTLASAESGHWTAVIDNPTWAAVRADAGWVIANTDIRATASYLFFKGFHWYIWQGFAQFDTIGDSATDSATFHIKGKVQEATGAGVIHADVTDAGATLDDTDRTIGPDGALGNFIHPGVDTWITPVALSAAQVNDGGYTWVMLTENHDKADIDPYDPVETVRTYGGTFYGPNASSENQPFLTITAAVATHNLYRGVGGLSNVNFVTLLAQSVTSPITLTGEGHDANTKYTYALRP</sequence>
<proteinExistence type="predicted"/>
<protein>
    <submittedName>
        <fullName evidence="1">Uncharacterized protein</fullName>
    </submittedName>
</protein>
<evidence type="ECO:0000313" key="1">
    <source>
        <dbReference type="EMBL" id="GAF93951.1"/>
    </source>
</evidence>
<organism evidence="1">
    <name type="scientific">marine sediment metagenome</name>
    <dbReference type="NCBI Taxonomy" id="412755"/>
    <lineage>
        <taxon>unclassified sequences</taxon>
        <taxon>metagenomes</taxon>
        <taxon>ecological metagenomes</taxon>
    </lineage>
</organism>
<name>X0U3Q3_9ZZZZ</name>
<dbReference type="EMBL" id="BARS01015751">
    <property type="protein sequence ID" value="GAF93951.1"/>
    <property type="molecule type" value="Genomic_DNA"/>
</dbReference>
<reference evidence="1" key="1">
    <citation type="journal article" date="2014" name="Front. Microbiol.">
        <title>High frequency of phylogenetically diverse reductive dehalogenase-homologous genes in deep subseafloor sedimentary metagenomes.</title>
        <authorList>
            <person name="Kawai M."/>
            <person name="Futagami T."/>
            <person name="Toyoda A."/>
            <person name="Takaki Y."/>
            <person name="Nishi S."/>
            <person name="Hori S."/>
            <person name="Arai W."/>
            <person name="Tsubouchi T."/>
            <person name="Morono Y."/>
            <person name="Uchiyama I."/>
            <person name="Ito T."/>
            <person name="Fujiyama A."/>
            <person name="Inagaki F."/>
            <person name="Takami H."/>
        </authorList>
    </citation>
    <scope>NUCLEOTIDE SEQUENCE</scope>
    <source>
        <strain evidence="1">Expedition CK06-06</strain>
    </source>
</reference>
<dbReference type="AlphaFoldDB" id="X0U3Q3"/>
<feature type="non-terminal residue" evidence="1">
    <location>
        <position position="1"/>
    </location>
</feature>
<accession>X0U3Q3</accession>
<feature type="non-terminal residue" evidence="1">
    <location>
        <position position="282"/>
    </location>
</feature>
<comment type="caution">
    <text evidence="1">The sequence shown here is derived from an EMBL/GenBank/DDBJ whole genome shotgun (WGS) entry which is preliminary data.</text>
</comment>